<evidence type="ECO:0000256" key="3">
    <source>
        <dbReference type="ARBA" id="ARBA00022630"/>
    </source>
</evidence>
<dbReference type="SUPFAM" id="SSF51905">
    <property type="entry name" value="FAD/NAD(P)-binding domain"/>
    <property type="match status" value="1"/>
</dbReference>
<gene>
    <name evidence="8" type="ORF">CLAFUR5_10429</name>
</gene>
<comment type="similarity">
    <text evidence="2">Belongs to the paxM FAD-dependent monooxygenase family.</text>
</comment>
<dbReference type="Gene3D" id="3.50.50.60">
    <property type="entry name" value="FAD/NAD(P)-binding domain"/>
    <property type="match status" value="1"/>
</dbReference>
<evidence type="ECO:0000256" key="1">
    <source>
        <dbReference type="ARBA" id="ARBA00001974"/>
    </source>
</evidence>
<protein>
    <submittedName>
        <fullName evidence="8">FAD-dependent monooxygenase fsr3</fullName>
    </submittedName>
</protein>
<comment type="cofactor">
    <cofactor evidence="1">
        <name>FAD</name>
        <dbReference type="ChEBI" id="CHEBI:57692"/>
    </cofactor>
</comment>
<dbReference type="PANTHER" id="PTHR13789">
    <property type="entry name" value="MONOOXYGENASE"/>
    <property type="match status" value="1"/>
</dbReference>
<evidence type="ECO:0000259" key="7">
    <source>
        <dbReference type="Pfam" id="PF01494"/>
    </source>
</evidence>
<dbReference type="SUPFAM" id="SSF54373">
    <property type="entry name" value="FAD-linked reductases, C-terminal domain"/>
    <property type="match status" value="1"/>
</dbReference>
<dbReference type="RefSeq" id="XP_047764773.1">
    <property type="nucleotide sequence ID" value="XM_047909577.1"/>
</dbReference>
<dbReference type="GO" id="GO:0071949">
    <property type="term" value="F:FAD binding"/>
    <property type="evidence" value="ECO:0007669"/>
    <property type="project" value="InterPro"/>
</dbReference>
<evidence type="ECO:0000256" key="5">
    <source>
        <dbReference type="ARBA" id="ARBA00023002"/>
    </source>
</evidence>
<dbReference type="AlphaFoldDB" id="A0A9Q8PDH8"/>
<dbReference type="PRINTS" id="PR00420">
    <property type="entry name" value="RNGMNOXGNASE"/>
</dbReference>
<reference evidence="8" key="1">
    <citation type="submission" date="2021-12" db="EMBL/GenBank/DDBJ databases">
        <authorList>
            <person name="Zaccaron A."/>
            <person name="Stergiopoulos I."/>
        </authorList>
    </citation>
    <scope>NUCLEOTIDE SEQUENCE</scope>
    <source>
        <strain evidence="8">Race5_Kim</strain>
    </source>
</reference>
<evidence type="ECO:0000256" key="6">
    <source>
        <dbReference type="ARBA" id="ARBA00023033"/>
    </source>
</evidence>
<dbReference type="InterPro" id="IPR036188">
    <property type="entry name" value="FAD/NAD-bd_sf"/>
</dbReference>
<evidence type="ECO:0000313" key="9">
    <source>
        <dbReference type="Proteomes" id="UP000756132"/>
    </source>
</evidence>
<dbReference type="OrthoDB" id="16820at2759"/>
<keyword evidence="4" id="KW-0274">FAD</keyword>
<dbReference type="Proteomes" id="UP000756132">
    <property type="component" value="Chromosome 7"/>
</dbReference>
<dbReference type="InterPro" id="IPR002938">
    <property type="entry name" value="FAD-bd"/>
</dbReference>
<proteinExistence type="inferred from homology"/>
<accession>A0A9Q8PDH8</accession>
<dbReference type="PANTHER" id="PTHR13789:SF315">
    <property type="entry name" value="FAD-DEPENDENT MONOOXYGENASE MDPD"/>
    <property type="match status" value="1"/>
</dbReference>
<dbReference type="EMBL" id="CP090169">
    <property type="protein sequence ID" value="UJO20407.1"/>
    <property type="molecule type" value="Genomic_DNA"/>
</dbReference>
<organism evidence="8 9">
    <name type="scientific">Passalora fulva</name>
    <name type="common">Tomato leaf mold</name>
    <name type="synonym">Cladosporium fulvum</name>
    <dbReference type="NCBI Taxonomy" id="5499"/>
    <lineage>
        <taxon>Eukaryota</taxon>
        <taxon>Fungi</taxon>
        <taxon>Dikarya</taxon>
        <taxon>Ascomycota</taxon>
        <taxon>Pezizomycotina</taxon>
        <taxon>Dothideomycetes</taxon>
        <taxon>Dothideomycetidae</taxon>
        <taxon>Mycosphaerellales</taxon>
        <taxon>Mycosphaerellaceae</taxon>
        <taxon>Fulvia</taxon>
    </lineage>
</organism>
<reference evidence="8" key="2">
    <citation type="journal article" date="2022" name="Microb. Genom.">
        <title>A chromosome-scale genome assembly of the tomato pathogen Cladosporium fulvum reveals a compartmentalized genome architecture and the presence of a dispensable chromosome.</title>
        <authorList>
            <person name="Zaccaron A.Z."/>
            <person name="Chen L.H."/>
            <person name="Samaras A."/>
            <person name="Stergiopoulos I."/>
        </authorList>
    </citation>
    <scope>NUCLEOTIDE SEQUENCE</scope>
    <source>
        <strain evidence="8">Race5_Kim</strain>
    </source>
</reference>
<keyword evidence="6 8" id="KW-0503">Monooxygenase</keyword>
<feature type="domain" description="FAD-binding" evidence="7">
    <location>
        <begin position="33"/>
        <end position="385"/>
    </location>
</feature>
<dbReference type="InterPro" id="IPR050493">
    <property type="entry name" value="FAD-dep_Monooxygenase_BioMet"/>
</dbReference>
<keyword evidence="9" id="KW-1185">Reference proteome</keyword>
<evidence type="ECO:0000256" key="4">
    <source>
        <dbReference type="ARBA" id="ARBA00022827"/>
    </source>
</evidence>
<evidence type="ECO:0000256" key="2">
    <source>
        <dbReference type="ARBA" id="ARBA00007992"/>
    </source>
</evidence>
<dbReference type="KEGG" id="ffu:CLAFUR5_10429"/>
<name>A0A9Q8PDH8_PASFU</name>
<sequence>MTKFDANINDVPLINGNGSLSQDEVRCSASTGVNVLIVGAGVGGLTAALECHRKGHSVRVLDRSTEASAGGDMFTIGSSALKMLEHYPGMMREYDEVSVHNLWMRFSKWTGEVIGPTFPFGAGAPGTERYKAAKPPMETQLQPQFHAMLYHQLERFGIEVRFDMRVMEYVEDLDRGLGGVLTDKGERFEADLIIAADGFNSKSQMMVPRTTGDARPTGRTVFRGAFPLEIAQADPLVNDVFGLRDGKDPMMQAWLGPDTHSVILAYLDKHGKNGKLAFGLAFREPEGQTRQESWHDTVSSEEMLSIIERLPGWSGAMKQLISLTPPETIVAWPLNPRNPNPVWHSPGASVLQLGDAAHPFLPTSGNGATQAIEDSVTIAECLAQAGKDLVTTAVKVHNLLRADRVSCFQLLGFANAERFQ</sequence>
<keyword evidence="3" id="KW-0285">Flavoprotein</keyword>
<dbReference type="GeneID" id="71990307"/>
<keyword evidence="5" id="KW-0560">Oxidoreductase</keyword>
<dbReference type="GO" id="GO:0004497">
    <property type="term" value="F:monooxygenase activity"/>
    <property type="evidence" value="ECO:0007669"/>
    <property type="project" value="UniProtKB-KW"/>
</dbReference>
<dbReference type="Pfam" id="PF01494">
    <property type="entry name" value="FAD_binding_3"/>
    <property type="match status" value="1"/>
</dbReference>
<evidence type="ECO:0000313" key="8">
    <source>
        <dbReference type="EMBL" id="UJO20407.1"/>
    </source>
</evidence>